<accession>A0A2C6M555</accession>
<organism evidence="2 3">
    <name type="scientific">Desulforamulus profundi</name>
    <dbReference type="NCBI Taxonomy" id="1383067"/>
    <lineage>
        <taxon>Bacteria</taxon>
        <taxon>Bacillati</taxon>
        <taxon>Bacillota</taxon>
        <taxon>Clostridia</taxon>
        <taxon>Eubacteriales</taxon>
        <taxon>Peptococcaceae</taxon>
        <taxon>Desulforamulus</taxon>
    </lineage>
</organism>
<gene>
    <name evidence="2" type="ORF">P378_16690</name>
</gene>
<evidence type="ECO:0000313" key="3">
    <source>
        <dbReference type="Proteomes" id="UP000222564"/>
    </source>
</evidence>
<protein>
    <submittedName>
        <fullName evidence="2">Uncharacterized protein</fullName>
    </submittedName>
</protein>
<keyword evidence="1" id="KW-0732">Signal</keyword>
<comment type="caution">
    <text evidence="2">The sequence shown here is derived from an EMBL/GenBank/DDBJ whole genome shotgun (WGS) entry which is preliminary data.</text>
</comment>
<sequence>MFKKSKKIISIILTICFIFSMCIQSTYAASPQSEPETLTMDGKTITVQTLVDNDTIRKVIAVEDNKKSYTSTYNKKTTDLKVEETDLATQTTKVIANTNVTKALKDAKNQNIIIDSQGNITATATVIARNTGQFWPTSYTYWSDKNGL</sequence>
<dbReference type="EMBL" id="AWQQ01000095">
    <property type="protein sequence ID" value="PHJ37337.1"/>
    <property type="molecule type" value="Genomic_DNA"/>
</dbReference>
<dbReference type="RefSeq" id="WP_099083809.1">
    <property type="nucleotide sequence ID" value="NZ_AWQQ01000095.1"/>
</dbReference>
<evidence type="ECO:0000313" key="2">
    <source>
        <dbReference type="EMBL" id="PHJ37337.1"/>
    </source>
</evidence>
<dbReference type="Proteomes" id="UP000222564">
    <property type="component" value="Unassembled WGS sequence"/>
</dbReference>
<name>A0A2C6M555_9FIRM</name>
<dbReference type="NCBIfam" id="NF035925">
    <property type="entry name" value="Geo26A_fam"/>
    <property type="match status" value="1"/>
</dbReference>
<feature type="signal peptide" evidence="1">
    <location>
        <begin position="1"/>
        <end position="28"/>
    </location>
</feature>
<dbReference type="AlphaFoldDB" id="A0A2C6M555"/>
<evidence type="ECO:0000256" key="1">
    <source>
        <dbReference type="SAM" id="SignalP"/>
    </source>
</evidence>
<feature type="chain" id="PRO_5012790372" evidence="1">
    <location>
        <begin position="29"/>
        <end position="148"/>
    </location>
</feature>
<keyword evidence="3" id="KW-1185">Reference proteome</keyword>
<proteinExistence type="predicted"/>
<reference evidence="2 3" key="1">
    <citation type="submission" date="2013-09" db="EMBL/GenBank/DDBJ databases">
        <title>Biodegradation of hydrocarbons in the deep terrestrial subsurface : characterization of a microbial consortium composed of two Desulfotomaculum species originating from a deep geological formation.</title>
        <authorList>
            <person name="Aullo T."/>
            <person name="Berlendis S."/>
            <person name="Lascourreges J.-F."/>
            <person name="Dessort D."/>
            <person name="Saint-Laurent S."/>
            <person name="Schraauwers B."/>
            <person name="Mas J."/>
            <person name="Magot M."/>
            <person name="Ranchou-Peyruse A."/>
        </authorList>
    </citation>
    <scope>NUCLEOTIDE SEQUENCE [LARGE SCALE GENOMIC DNA]</scope>
    <source>
        <strain evidence="2 3">Bs107</strain>
    </source>
</reference>